<protein>
    <submittedName>
        <fullName evidence="2">PepSY domain-containing protein</fullName>
    </submittedName>
</protein>
<dbReference type="AlphaFoldDB" id="A0A6B3NGE2"/>
<feature type="non-terminal residue" evidence="2">
    <location>
        <position position="1"/>
    </location>
</feature>
<feature type="domain" description="PepSY" evidence="1">
    <location>
        <begin position="19"/>
        <end position="70"/>
    </location>
</feature>
<dbReference type="Gene3D" id="3.10.450.40">
    <property type="match status" value="1"/>
</dbReference>
<accession>A0A6B3NGE2</accession>
<proteinExistence type="predicted"/>
<organism evidence="2">
    <name type="scientific">Symploca sp. SIO1C4</name>
    <dbReference type="NCBI Taxonomy" id="2607765"/>
    <lineage>
        <taxon>Bacteria</taxon>
        <taxon>Bacillati</taxon>
        <taxon>Cyanobacteriota</taxon>
        <taxon>Cyanophyceae</taxon>
        <taxon>Coleofasciculales</taxon>
        <taxon>Coleofasciculaceae</taxon>
        <taxon>Symploca</taxon>
    </lineage>
</organism>
<sequence>PEDLEEINEFLKLQKYGVIPIQEALEAAESFAGGQAHTVELENEDGNLVYEVVIGLQEVYVDAGNGKVLFSETISTVNKSDDSQFKSSIQVP</sequence>
<dbReference type="InterPro" id="IPR025711">
    <property type="entry name" value="PepSY"/>
</dbReference>
<reference evidence="2" key="1">
    <citation type="submission" date="2019-11" db="EMBL/GenBank/DDBJ databases">
        <title>Genomic insights into an expanded diversity of filamentous marine cyanobacteria reveals the extraordinary biosynthetic potential of Moorea and Okeania.</title>
        <authorList>
            <person name="Ferreira Leao T."/>
            <person name="Wang M."/>
            <person name="Moss N."/>
            <person name="Da Silva R."/>
            <person name="Sanders J."/>
            <person name="Nurk S."/>
            <person name="Gurevich A."/>
            <person name="Humphrey G."/>
            <person name="Reher R."/>
            <person name="Zhu Q."/>
            <person name="Belda-Ferre P."/>
            <person name="Glukhov E."/>
            <person name="Rex R."/>
            <person name="Dorrestein P.C."/>
            <person name="Knight R."/>
            <person name="Pevzner P."/>
            <person name="Gerwick W.H."/>
            <person name="Gerwick L."/>
        </authorList>
    </citation>
    <scope>NUCLEOTIDE SEQUENCE</scope>
    <source>
        <strain evidence="2">SIO1C4</strain>
    </source>
</reference>
<dbReference type="EMBL" id="JAAHFQ010000631">
    <property type="protein sequence ID" value="NER30730.1"/>
    <property type="molecule type" value="Genomic_DNA"/>
</dbReference>
<comment type="caution">
    <text evidence="2">The sequence shown here is derived from an EMBL/GenBank/DDBJ whole genome shotgun (WGS) entry which is preliminary data.</text>
</comment>
<evidence type="ECO:0000313" key="2">
    <source>
        <dbReference type="EMBL" id="NER30730.1"/>
    </source>
</evidence>
<dbReference type="Pfam" id="PF03413">
    <property type="entry name" value="PepSY"/>
    <property type="match status" value="1"/>
</dbReference>
<name>A0A6B3NGE2_9CYAN</name>
<evidence type="ECO:0000259" key="1">
    <source>
        <dbReference type="Pfam" id="PF03413"/>
    </source>
</evidence>
<gene>
    <name evidence="2" type="ORF">F6J89_24720</name>
</gene>